<keyword evidence="3 7" id="KW-0812">Transmembrane</keyword>
<evidence type="ECO:0000256" key="4">
    <source>
        <dbReference type="ARBA" id="ARBA00022989"/>
    </source>
</evidence>
<dbReference type="PANTHER" id="PTHR42709">
    <property type="entry name" value="ALKALINE PHOSPHATASE LIKE PROTEIN"/>
    <property type="match status" value="1"/>
</dbReference>
<keyword evidence="4 7" id="KW-1133">Transmembrane helix</keyword>
<dbReference type="Pfam" id="PF09335">
    <property type="entry name" value="VTT_dom"/>
    <property type="match status" value="1"/>
</dbReference>
<sequence length="246" mass="26380">MTAHELAAQAPGAVTLLMSFGLAGIFCLAILEKFVPLFPSYILLMLLGLMVPDLPMLALFIAAVTAGSVVGGLGWYGIGWVFGPHRVRRAVASYGGCVLLRLSFYDRLADAYRRNHFWVTFSGQVIPAVRIYLALPAGALRLEPVTFIAATSLGCLTWNGPFLCLGYVLRHSGRDVTQTGFWLAIAIVIIEGAVLIAVSLRNKAANGREHHSLSPDRAGSGGKRPDPAIEPAGGPAMDWRPSTPIR</sequence>
<feature type="transmembrane region" description="Helical" evidence="7">
    <location>
        <begin position="34"/>
        <end position="51"/>
    </location>
</feature>
<feature type="transmembrane region" description="Helical" evidence="7">
    <location>
        <begin position="117"/>
        <end position="135"/>
    </location>
</feature>
<dbReference type="GO" id="GO:0005886">
    <property type="term" value="C:plasma membrane"/>
    <property type="evidence" value="ECO:0007669"/>
    <property type="project" value="UniProtKB-SubCell"/>
</dbReference>
<gene>
    <name evidence="9" type="ORF">RHSP_52631</name>
</gene>
<evidence type="ECO:0000256" key="3">
    <source>
        <dbReference type="ARBA" id="ARBA00022692"/>
    </source>
</evidence>
<dbReference type="OrthoDB" id="9813426at2"/>
<comment type="caution">
    <text evidence="9">The sequence shown here is derived from an EMBL/GenBank/DDBJ whole genome shotgun (WGS) entry which is preliminary data.</text>
</comment>
<feature type="transmembrane region" description="Helical" evidence="7">
    <location>
        <begin position="181"/>
        <end position="200"/>
    </location>
</feature>
<dbReference type="PANTHER" id="PTHR42709:SF6">
    <property type="entry name" value="UNDECAPRENYL PHOSPHATE TRANSPORTER A"/>
    <property type="match status" value="1"/>
</dbReference>
<dbReference type="InterPro" id="IPR051311">
    <property type="entry name" value="DedA_domain"/>
</dbReference>
<evidence type="ECO:0000256" key="1">
    <source>
        <dbReference type="ARBA" id="ARBA00004651"/>
    </source>
</evidence>
<keyword evidence="10" id="KW-1185">Reference proteome</keyword>
<dbReference type="Proteomes" id="UP000012429">
    <property type="component" value="Unassembled WGS sequence"/>
</dbReference>
<feature type="domain" description="VTT" evidence="8">
    <location>
        <begin position="38"/>
        <end position="167"/>
    </location>
</feature>
<evidence type="ECO:0000313" key="9">
    <source>
        <dbReference type="EMBL" id="ENN85405.1"/>
    </source>
</evidence>
<protein>
    <recommendedName>
        <fullName evidence="8">VTT domain-containing protein</fullName>
    </recommendedName>
</protein>
<evidence type="ECO:0000313" key="10">
    <source>
        <dbReference type="Proteomes" id="UP000012429"/>
    </source>
</evidence>
<dbReference type="RefSeq" id="WP_004125513.1">
    <property type="nucleotide sequence ID" value="NZ_AQHN01000084.1"/>
</dbReference>
<evidence type="ECO:0000256" key="6">
    <source>
        <dbReference type="SAM" id="MobiDB-lite"/>
    </source>
</evidence>
<reference evidence="9 10" key="1">
    <citation type="journal article" date="2012" name="BMC Genomics">
        <title>Genomic basis of broad host range and environmental adaptability of Rhizobium tropici CIAT 899 and Rhizobium sp. PRF 81 which are used in inoculants for common bean (Phaseolus vulgaris L.).</title>
        <authorList>
            <person name="Ormeno-Orrillo E."/>
            <person name="Menna P."/>
            <person name="Almeida L.G."/>
            <person name="Ollero F.J."/>
            <person name="Nicolas M.F."/>
            <person name="Pains Rodrigues E."/>
            <person name="Shigueyoshi Nakatani A."/>
            <person name="Silva Batista J.S."/>
            <person name="Oliveira Chueire L.M."/>
            <person name="Souza R.C."/>
            <person name="Ribeiro Vasconcelos A.T."/>
            <person name="Megias M."/>
            <person name="Hungria M."/>
            <person name="Martinez-Romero E."/>
        </authorList>
    </citation>
    <scope>NUCLEOTIDE SEQUENCE [LARGE SCALE GENOMIC DNA]</scope>
    <source>
        <strain evidence="9 10">PRF 81</strain>
    </source>
</reference>
<evidence type="ECO:0000256" key="2">
    <source>
        <dbReference type="ARBA" id="ARBA00022475"/>
    </source>
</evidence>
<accession>N6UUP1</accession>
<evidence type="ECO:0000259" key="8">
    <source>
        <dbReference type="Pfam" id="PF09335"/>
    </source>
</evidence>
<dbReference type="InterPro" id="IPR032816">
    <property type="entry name" value="VTT_dom"/>
</dbReference>
<feature type="transmembrane region" description="Helical" evidence="7">
    <location>
        <begin position="6"/>
        <end position="27"/>
    </location>
</feature>
<feature type="transmembrane region" description="Helical" evidence="7">
    <location>
        <begin position="57"/>
        <end position="78"/>
    </location>
</feature>
<evidence type="ECO:0000256" key="7">
    <source>
        <dbReference type="SAM" id="Phobius"/>
    </source>
</evidence>
<comment type="subcellular location">
    <subcellularLocation>
        <location evidence="1">Cell membrane</location>
        <topology evidence="1">Multi-pass membrane protein</topology>
    </subcellularLocation>
</comment>
<feature type="transmembrane region" description="Helical" evidence="7">
    <location>
        <begin position="147"/>
        <end position="169"/>
    </location>
</feature>
<dbReference type="PATRIC" id="fig|363754.4.peg.5500"/>
<keyword evidence="5 7" id="KW-0472">Membrane</keyword>
<feature type="region of interest" description="Disordered" evidence="6">
    <location>
        <begin position="208"/>
        <end position="246"/>
    </location>
</feature>
<dbReference type="STRING" id="363754.RHSP_52631"/>
<keyword evidence="2" id="KW-1003">Cell membrane</keyword>
<name>N6UUP1_9HYPH</name>
<organism evidence="9 10">
    <name type="scientific">Rhizobium freirei PRF 81</name>
    <dbReference type="NCBI Taxonomy" id="363754"/>
    <lineage>
        <taxon>Bacteria</taxon>
        <taxon>Pseudomonadati</taxon>
        <taxon>Pseudomonadota</taxon>
        <taxon>Alphaproteobacteria</taxon>
        <taxon>Hyphomicrobiales</taxon>
        <taxon>Rhizobiaceae</taxon>
        <taxon>Rhizobium/Agrobacterium group</taxon>
        <taxon>Rhizobium</taxon>
    </lineage>
</organism>
<proteinExistence type="predicted"/>
<evidence type="ECO:0000256" key="5">
    <source>
        <dbReference type="ARBA" id="ARBA00023136"/>
    </source>
</evidence>
<dbReference type="EMBL" id="AQHN01000084">
    <property type="protein sequence ID" value="ENN85405.1"/>
    <property type="molecule type" value="Genomic_DNA"/>
</dbReference>
<dbReference type="AlphaFoldDB" id="N6UUP1"/>